<dbReference type="PROSITE" id="PS50808">
    <property type="entry name" value="ZF_BED"/>
    <property type="match status" value="1"/>
</dbReference>
<evidence type="ECO:0000256" key="1">
    <source>
        <dbReference type="ARBA" id="ARBA00004123"/>
    </source>
</evidence>
<feature type="domain" description="BED-type" evidence="10">
    <location>
        <begin position="42"/>
        <end position="97"/>
    </location>
</feature>
<dbReference type="EMBL" id="CAGKOT010000046">
    <property type="protein sequence ID" value="CAB5382562.1"/>
    <property type="molecule type" value="Genomic_DNA"/>
</dbReference>
<sequence>MDAEDNNEGSCHNSENEIDASLPAIPARRLSNLESLENAQNNQGSFVWSHFEKDENFKYNKRATCTYCSKTYICFGSSTTNITKHLKNVYSIQQETQSTGVNVLEMLKAPKWSYDHNEMINNLVKWIVIKQHAFTIAEEPEFINFIHSLHPTAKIPSANTIKSHISNFYRTDREKVQNILLNIPGKISFTIDCWTSPSVKSFLSITAYFIDKDWKLQHILLDFLEMFDSHTGQNLKETFVTGLECFVHVINLSVQAALTQLESEISKLRDLVNRIRASSLRCEKLKMACKNNQLKDLTLIPDVPTRWNSIYEMISRSLQLKIAIDSVTLNDRDLKKYLLTENQWAELEKIKDFLFLFKEVTTIMSGFTYPTLSATIPLYNILIDHVENVIGDVNVIGDENEEVIEDVDDESEANSGNNNENEWSQIIKNAAKICRLKLLEYYNKTNYSYLISTILDPRLKLQYYKDNEWGDELINDIQQKFLSIYNKSYAVSIQSDQTETLNKEKSVMCIQTSSCGKFC</sequence>
<dbReference type="AlphaFoldDB" id="A0A916EEY0"/>
<organism evidence="11 12">
    <name type="scientific">Rhizophagus irregularis</name>
    <dbReference type="NCBI Taxonomy" id="588596"/>
    <lineage>
        <taxon>Eukaryota</taxon>
        <taxon>Fungi</taxon>
        <taxon>Fungi incertae sedis</taxon>
        <taxon>Mucoromycota</taxon>
        <taxon>Glomeromycotina</taxon>
        <taxon>Glomeromycetes</taxon>
        <taxon>Glomerales</taxon>
        <taxon>Glomeraceae</taxon>
        <taxon>Rhizophagus</taxon>
    </lineage>
</organism>
<gene>
    <name evidence="11" type="ORF">CHRIB12_LOCUS18030</name>
</gene>
<dbReference type="InterPro" id="IPR003656">
    <property type="entry name" value="Znf_BED"/>
</dbReference>
<protein>
    <recommendedName>
        <fullName evidence="10">BED-type domain-containing protein</fullName>
    </recommendedName>
</protein>
<comment type="caution">
    <text evidence="11">The sequence shown here is derived from an EMBL/GenBank/DDBJ whole genome shotgun (WGS) entry which is preliminary data.</text>
</comment>
<evidence type="ECO:0000256" key="8">
    <source>
        <dbReference type="PROSITE-ProRule" id="PRU00027"/>
    </source>
</evidence>
<reference evidence="11" key="1">
    <citation type="submission" date="2020-05" db="EMBL/GenBank/DDBJ databases">
        <authorList>
            <person name="Rincon C."/>
            <person name="Sanders R I."/>
            <person name="Robbins C."/>
            <person name="Chaturvedi A."/>
        </authorList>
    </citation>
    <scope>NUCLEOTIDE SEQUENCE</scope>
    <source>
        <strain evidence="11">CHB12</strain>
    </source>
</reference>
<evidence type="ECO:0000256" key="9">
    <source>
        <dbReference type="SAM" id="Coils"/>
    </source>
</evidence>
<keyword evidence="6" id="KW-0804">Transcription</keyword>
<dbReference type="PANTHER" id="PTHR46481:SF10">
    <property type="entry name" value="ZINC FINGER BED DOMAIN-CONTAINING PROTEIN 39"/>
    <property type="match status" value="1"/>
</dbReference>
<keyword evidence="5" id="KW-0805">Transcription regulation</keyword>
<feature type="coiled-coil region" evidence="9">
    <location>
        <begin position="251"/>
        <end position="278"/>
    </location>
</feature>
<dbReference type="GO" id="GO:0003677">
    <property type="term" value="F:DNA binding"/>
    <property type="evidence" value="ECO:0007669"/>
    <property type="project" value="InterPro"/>
</dbReference>
<evidence type="ECO:0000256" key="2">
    <source>
        <dbReference type="ARBA" id="ARBA00022723"/>
    </source>
</evidence>
<keyword evidence="9" id="KW-0175">Coiled coil</keyword>
<evidence type="ECO:0000256" key="4">
    <source>
        <dbReference type="ARBA" id="ARBA00022833"/>
    </source>
</evidence>
<evidence type="ECO:0000256" key="6">
    <source>
        <dbReference type="ARBA" id="ARBA00023163"/>
    </source>
</evidence>
<keyword evidence="2" id="KW-0479">Metal-binding</keyword>
<dbReference type="InterPro" id="IPR052035">
    <property type="entry name" value="ZnF_BED_domain_contain"/>
</dbReference>
<proteinExistence type="predicted"/>
<dbReference type="VEuPathDB" id="FungiDB:RhiirFUN_025251"/>
<evidence type="ECO:0000313" key="11">
    <source>
        <dbReference type="EMBL" id="CAB5382562.1"/>
    </source>
</evidence>
<evidence type="ECO:0000256" key="5">
    <source>
        <dbReference type="ARBA" id="ARBA00023015"/>
    </source>
</evidence>
<dbReference type="PANTHER" id="PTHR46481">
    <property type="entry name" value="ZINC FINGER BED DOMAIN-CONTAINING PROTEIN 4"/>
    <property type="match status" value="1"/>
</dbReference>
<comment type="subcellular location">
    <subcellularLocation>
        <location evidence="1">Nucleus</location>
    </subcellularLocation>
</comment>
<evidence type="ECO:0000256" key="3">
    <source>
        <dbReference type="ARBA" id="ARBA00022771"/>
    </source>
</evidence>
<dbReference type="GO" id="GO:0005634">
    <property type="term" value="C:nucleus"/>
    <property type="evidence" value="ECO:0007669"/>
    <property type="project" value="UniProtKB-SubCell"/>
</dbReference>
<accession>A0A916EEY0</accession>
<evidence type="ECO:0000256" key="7">
    <source>
        <dbReference type="ARBA" id="ARBA00023242"/>
    </source>
</evidence>
<evidence type="ECO:0000313" key="12">
    <source>
        <dbReference type="Proteomes" id="UP000684084"/>
    </source>
</evidence>
<name>A0A916EEY0_9GLOM</name>
<keyword evidence="7" id="KW-0539">Nucleus</keyword>
<dbReference type="Pfam" id="PF02892">
    <property type="entry name" value="zf-BED"/>
    <property type="match status" value="1"/>
</dbReference>
<dbReference type="SMART" id="SM00614">
    <property type="entry name" value="ZnF_BED"/>
    <property type="match status" value="1"/>
</dbReference>
<keyword evidence="3 8" id="KW-0863">Zinc-finger</keyword>
<keyword evidence="4" id="KW-0862">Zinc</keyword>
<dbReference type="Proteomes" id="UP000684084">
    <property type="component" value="Unassembled WGS sequence"/>
</dbReference>
<evidence type="ECO:0000259" key="10">
    <source>
        <dbReference type="PROSITE" id="PS50808"/>
    </source>
</evidence>
<dbReference type="OrthoDB" id="2284502at2759"/>
<dbReference type="GO" id="GO:0008270">
    <property type="term" value="F:zinc ion binding"/>
    <property type="evidence" value="ECO:0007669"/>
    <property type="project" value="UniProtKB-KW"/>
</dbReference>
<dbReference type="VEuPathDB" id="FungiDB:RhiirFUN_019144"/>